<sequence length="169" mass="18894">MPALLLILTGLPYSGKTTLGRALEERGAAVVELDHINRERGFRIEDGVPMAEWPETIRQAETRITQHLTDGFEVVVLSWVNPTNHDRQRWQSFAAAQGIDHQVVYVAADDVLLASRRTIPAPDRHKLSDAVIQRVHRRFQPPTGATTVHASWPIQQQVDVVTAGWSHSA</sequence>
<proteinExistence type="predicted"/>
<dbReference type="Gene3D" id="3.40.50.300">
    <property type="entry name" value="P-loop containing nucleotide triphosphate hydrolases"/>
    <property type="match status" value="1"/>
</dbReference>
<dbReference type="Proteomes" id="UP001500190">
    <property type="component" value="Unassembled WGS sequence"/>
</dbReference>
<evidence type="ECO:0000313" key="2">
    <source>
        <dbReference type="Proteomes" id="UP001500190"/>
    </source>
</evidence>
<reference evidence="2" key="1">
    <citation type="journal article" date="2019" name="Int. J. Syst. Evol. Microbiol.">
        <title>The Global Catalogue of Microorganisms (GCM) 10K type strain sequencing project: providing services to taxonomists for standard genome sequencing and annotation.</title>
        <authorList>
            <consortium name="The Broad Institute Genomics Platform"/>
            <consortium name="The Broad Institute Genome Sequencing Center for Infectious Disease"/>
            <person name="Wu L."/>
            <person name="Ma J."/>
        </authorList>
    </citation>
    <scope>NUCLEOTIDE SEQUENCE [LARGE SCALE GENOMIC DNA]</scope>
    <source>
        <strain evidence="2">JCM 14304</strain>
    </source>
</reference>
<keyword evidence="2" id="KW-1185">Reference proteome</keyword>
<evidence type="ECO:0008006" key="3">
    <source>
        <dbReference type="Google" id="ProtNLM"/>
    </source>
</evidence>
<dbReference type="SUPFAM" id="SSF52540">
    <property type="entry name" value="P-loop containing nucleoside triphosphate hydrolases"/>
    <property type="match status" value="1"/>
</dbReference>
<organism evidence="1 2">
    <name type="scientific">Kribbella karoonensis</name>
    <dbReference type="NCBI Taxonomy" id="324851"/>
    <lineage>
        <taxon>Bacteria</taxon>
        <taxon>Bacillati</taxon>
        <taxon>Actinomycetota</taxon>
        <taxon>Actinomycetes</taxon>
        <taxon>Propionibacteriales</taxon>
        <taxon>Kribbellaceae</taxon>
        <taxon>Kribbella</taxon>
    </lineage>
</organism>
<dbReference type="EMBL" id="BAAAND010000006">
    <property type="protein sequence ID" value="GAA1584995.1"/>
    <property type="molecule type" value="Genomic_DNA"/>
</dbReference>
<dbReference type="Pfam" id="PF13671">
    <property type="entry name" value="AAA_33"/>
    <property type="match status" value="1"/>
</dbReference>
<comment type="caution">
    <text evidence="1">The sequence shown here is derived from an EMBL/GenBank/DDBJ whole genome shotgun (WGS) entry which is preliminary data.</text>
</comment>
<dbReference type="InterPro" id="IPR027417">
    <property type="entry name" value="P-loop_NTPase"/>
</dbReference>
<protein>
    <recommendedName>
        <fullName evidence="3">Kinase</fullName>
    </recommendedName>
</protein>
<evidence type="ECO:0000313" key="1">
    <source>
        <dbReference type="EMBL" id="GAA1584995.1"/>
    </source>
</evidence>
<dbReference type="RefSeq" id="WP_344192003.1">
    <property type="nucleotide sequence ID" value="NZ_BAAAND010000006.1"/>
</dbReference>
<accession>A0ABP4PR14</accession>
<name>A0ABP4PR14_9ACTN</name>
<gene>
    <name evidence="1" type="ORF">GCM10009742_33100</name>
</gene>